<feature type="transmembrane region" description="Helical" evidence="1">
    <location>
        <begin position="31"/>
        <end position="51"/>
    </location>
</feature>
<dbReference type="AlphaFoldDB" id="A0A9P0LLY2"/>
<keyword evidence="3" id="KW-1185">Reference proteome</keyword>
<evidence type="ECO:0000256" key="1">
    <source>
        <dbReference type="SAM" id="Phobius"/>
    </source>
</evidence>
<evidence type="ECO:0000313" key="3">
    <source>
        <dbReference type="Proteomes" id="UP001152888"/>
    </source>
</evidence>
<keyword evidence="1" id="KW-1133">Transmembrane helix</keyword>
<keyword evidence="1" id="KW-0472">Membrane</keyword>
<evidence type="ECO:0000313" key="2">
    <source>
        <dbReference type="EMBL" id="CAH1995614.1"/>
    </source>
</evidence>
<dbReference type="EMBL" id="CAKOFQ010007234">
    <property type="protein sequence ID" value="CAH1995614.1"/>
    <property type="molecule type" value="Genomic_DNA"/>
</dbReference>
<accession>A0A9P0LLY2</accession>
<sequence length="74" mass="8685">MDNRGTWVRVEVQVCELWNDLSRDIDIDMRCMTVTTTALVLVVFALCWGWTKQQYLDEGRLDAVFCSGKWYYGI</sequence>
<comment type="caution">
    <text evidence="2">The sequence shown here is derived from an EMBL/GenBank/DDBJ whole genome shotgun (WGS) entry which is preliminary data.</text>
</comment>
<proteinExistence type="predicted"/>
<name>A0A9P0LLY2_ACAOB</name>
<reference evidence="2" key="1">
    <citation type="submission" date="2022-03" db="EMBL/GenBank/DDBJ databases">
        <authorList>
            <person name="Sayadi A."/>
        </authorList>
    </citation>
    <scope>NUCLEOTIDE SEQUENCE</scope>
</reference>
<organism evidence="2 3">
    <name type="scientific">Acanthoscelides obtectus</name>
    <name type="common">Bean weevil</name>
    <name type="synonym">Bruchus obtectus</name>
    <dbReference type="NCBI Taxonomy" id="200917"/>
    <lineage>
        <taxon>Eukaryota</taxon>
        <taxon>Metazoa</taxon>
        <taxon>Ecdysozoa</taxon>
        <taxon>Arthropoda</taxon>
        <taxon>Hexapoda</taxon>
        <taxon>Insecta</taxon>
        <taxon>Pterygota</taxon>
        <taxon>Neoptera</taxon>
        <taxon>Endopterygota</taxon>
        <taxon>Coleoptera</taxon>
        <taxon>Polyphaga</taxon>
        <taxon>Cucujiformia</taxon>
        <taxon>Chrysomeloidea</taxon>
        <taxon>Chrysomelidae</taxon>
        <taxon>Bruchinae</taxon>
        <taxon>Bruchini</taxon>
        <taxon>Acanthoscelides</taxon>
    </lineage>
</organism>
<gene>
    <name evidence="2" type="ORF">ACAOBT_LOCUS22717</name>
</gene>
<protein>
    <submittedName>
        <fullName evidence="2">Uncharacterized protein</fullName>
    </submittedName>
</protein>
<dbReference type="Proteomes" id="UP001152888">
    <property type="component" value="Unassembled WGS sequence"/>
</dbReference>
<keyword evidence="1" id="KW-0812">Transmembrane</keyword>